<dbReference type="PANTHER" id="PTHR12848">
    <property type="entry name" value="REGULATORY-ASSOCIATED PROTEIN OF MTOR"/>
    <property type="match status" value="1"/>
</dbReference>
<accession>A0A813KH08</accession>
<feature type="domain" description="Raptor N-terminal CASPase-like" evidence="3">
    <location>
        <begin position="56"/>
        <end position="229"/>
    </location>
</feature>
<evidence type="ECO:0000313" key="4">
    <source>
        <dbReference type="EMBL" id="CAE8706665.1"/>
    </source>
</evidence>
<dbReference type="GO" id="GO:0005737">
    <property type="term" value="C:cytoplasm"/>
    <property type="evidence" value="ECO:0007669"/>
    <property type="project" value="TreeGrafter"/>
</dbReference>
<dbReference type="GO" id="GO:0009267">
    <property type="term" value="P:cellular response to starvation"/>
    <property type="evidence" value="ECO:0007669"/>
    <property type="project" value="TreeGrafter"/>
</dbReference>
<name>A0A813KH08_POLGL</name>
<dbReference type="Pfam" id="PF14538">
    <property type="entry name" value="Raptor_N"/>
    <property type="match status" value="1"/>
</dbReference>
<evidence type="ECO:0000256" key="2">
    <source>
        <dbReference type="ARBA" id="ARBA00022737"/>
    </source>
</evidence>
<dbReference type="InterPro" id="IPR004083">
    <property type="entry name" value="Raptor"/>
</dbReference>
<evidence type="ECO:0000313" key="5">
    <source>
        <dbReference type="Proteomes" id="UP000626109"/>
    </source>
</evidence>
<reference evidence="4" key="1">
    <citation type="submission" date="2021-02" db="EMBL/GenBank/DDBJ databases">
        <authorList>
            <person name="Dougan E. K."/>
            <person name="Rhodes N."/>
            <person name="Thang M."/>
            <person name="Chan C."/>
        </authorList>
    </citation>
    <scope>NUCLEOTIDE SEQUENCE</scope>
</reference>
<evidence type="ECO:0000256" key="1">
    <source>
        <dbReference type="ARBA" id="ARBA00022574"/>
    </source>
</evidence>
<keyword evidence="2" id="KW-0677">Repeat</keyword>
<dbReference type="GO" id="GO:0031929">
    <property type="term" value="P:TOR signaling"/>
    <property type="evidence" value="ECO:0007669"/>
    <property type="project" value="InterPro"/>
</dbReference>
<sequence>MMDLVDGWEQGLGRPLYSDYRHLPFASGSQSPSARIASRLERAQLRVPDFKPSSGKVKSSQAIVVLCSHGVTTEGRQVVAAGTGDERWCSWADAKPVPREKLVEEQLERTHREYSRLFQHHGGAPKAPGQGAPSPTCRACFDPSAEHLLAAVAATRRLTSASGRVVFHYMHHRADSSAGGHEEGRLLLHCQDTNVEKPLPLHSVHEQLRSPAIYVFDCPHAGRLVRALNGMLPPSEDVVALGTCGETE</sequence>
<organism evidence="4 5">
    <name type="scientific">Polarella glacialis</name>
    <name type="common">Dinoflagellate</name>
    <dbReference type="NCBI Taxonomy" id="89957"/>
    <lineage>
        <taxon>Eukaryota</taxon>
        <taxon>Sar</taxon>
        <taxon>Alveolata</taxon>
        <taxon>Dinophyceae</taxon>
        <taxon>Suessiales</taxon>
        <taxon>Suessiaceae</taxon>
        <taxon>Polarella</taxon>
    </lineage>
</organism>
<protein>
    <recommendedName>
        <fullName evidence="3">Raptor N-terminal CASPase-like domain-containing protein</fullName>
    </recommendedName>
</protein>
<feature type="non-terminal residue" evidence="4">
    <location>
        <position position="248"/>
    </location>
</feature>
<dbReference type="GO" id="GO:0030307">
    <property type="term" value="P:positive regulation of cell growth"/>
    <property type="evidence" value="ECO:0007669"/>
    <property type="project" value="TreeGrafter"/>
</dbReference>
<dbReference type="GO" id="GO:0031931">
    <property type="term" value="C:TORC1 complex"/>
    <property type="evidence" value="ECO:0007669"/>
    <property type="project" value="InterPro"/>
</dbReference>
<dbReference type="GO" id="GO:0030674">
    <property type="term" value="F:protein-macromolecule adaptor activity"/>
    <property type="evidence" value="ECO:0007669"/>
    <property type="project" value="TreeGrafter"/>
</dbReference>
<proteinExistence type="predicted"/>
<gene>
    <name evidence="4" type="ORF">PGLA2088_LOCUS34292</name>
</gene>
<dbReference type="InterPro" id="IPR029347">
    <property type="entry name" value="Raptor_N"/>
</dbReference>
<dbReference type="GO" id="GO:0071230">
    <property type="term" value="P:cellular response to amino acid stimulus"/>
    <property type="evidence" value="ECO:0007669"/>
    <property type="project" value="TreeGrafter"/>
</dbReference>
<dbReference type="PANTHER" id="PTHR12848:SF16">
    <property type="entry name" value="REGULATORY-ASSOCIATED PROTEIN OF MTOR"/>
    <property type="match status" value="1"/>
</dbReference>
<dbReference type="AlphaFoldDB" id="A0A813KH08"/>
<dbReference type="EMBL" id="CAJNNW010031265">
    <property type="protein sequence ID" value="CAE8706665.1"/>
    <property type="molecule type" value="Genomic_DNA"/>
</dbReference>
<comment type="caution">
    <text evidence="4">The sequence shown here is derived from an EMBL/GenBank/DDBJ whole genome shotgun (WGS) entry which is preliminary data.</text>
</comment>
<dbReference type="Proteomes" id="UP000626109">
    <property type="component" value="Unassembled WGS sequence"/>
</dbReference>
<dbReference type="SMART" id="SM01302">
    <property type="entry name" value="Raptor_N"/>
    <property type="match status" value="1"/>
</dbReference>
<dbReference type="GO" id="GO:0010506">
    <property type="term" value="P:regulation of autophagy"/>
    <property type="evidence" value="ECO:0007669"/>
    <property type="project" value="TreeGrafter"/>
</dbReference>
<keyword evidence="1" id="KW-0853">WD repeat</keyword>
<evidence type="ECO:0000259" key="3">
    <source>
        <dbReference type="SMART" id="SM01302"/>
    </source>
</evidence>